<feature type="coiled-coil region" evidence="5">
    <location>
        <begin position="7"/>
        <end position="76"/>
    </location>
</feature>
<dbReference type="FunFam" id="1.20.5.170:FF:000004">
    <property type="entry name" value="Keratin, type II cytoskeletal 5"/>
    <property type="match status" value="1"/>
</dbReference>
<proteinExistence type="inferred from homology"/>
<dbReference type="PANTHER" id="PTHR45616">
    <property type="entry name" value="GATA-TYPE DOMAIN-CONTAINING PROTEIN"/>
    <property type="match status" value="1"/>
</dbReference>
<keyword evidence="9" id="KW-1185">Reference proteome</keyword>
<reference evidence="8" key="2">
    <citation type="submission" date="2025-09" db="UniProtKB">
        <authorList>
            <consortium name="Ensembl"/>
        </authorList>
    </citation>
    <scope>IDENTIFICATION</scope>
</reference>
<dbReference type="Gene3D" id="1.20.5.500">
    <property type="entry name" value="Single helix bin"/>
    <property type="match status" value="1"/>
</dbReference>
<keyword evidence="2 5" id="KW-0175">Coiled coil</keyword>
<dbReference type="Ensembl" id="ENSPSTT00000013298.1">
    <property type="protein sequence ID" value="ENSPSTP00000012678.1"/>
    <property type="gene ID" value="ENSPSTG00000008885.1"/>
</dbReference>
<feature type="region of interest" description="Disordered" evidence="6">
    <location>
        <begin position="333"/>
        <end position="382"/>
    </location>
</feature>
<dbReference type="GO" id="GO:0030280">
    <property type="term" value="F:structural constituent of skin epidermis"/>
    <property type="evidence" value="ECO:0007669"/>
    <property type="project" value="TreeGrafter"/>
</dbReference>
<evidence type="ECO:0000313" key="9">
    <source>
        <dbReference type="Proteomes" id="UP000694428"/>
    </source>
</evidence>
<evidence type="ECO:0000256" key="1">
    <source>
        <dbReference type="ARBA" id="ARBA00022754"/>
    </source>
</evidence>
<dbReference type="GO" id="GO:0031424">
    <property type="term" value="P:keratinization"/>
    <property type="evidence" value="ECO:0007669"/>
    <property type="project" value="TreeGrafter"/>
</dbReference>
<evidence type="ECO:0000259" key="7">
    <source>
        <dbReference type="PROSITE" id="PS51842"/>
    </source>
</evidence>
<dbReference type="PRINTS" id="PR01276">
    <property type="entry name" value="TYPE2KERATIN"/>
</dbReference>
<sequence length="382" mass="39843">GRMDGELKSMQDLVEDFKNKYEEEINRRTAAENEFVVLKKDVDAAYMNKVELEAKVDALTDELNFLRALYEAELAQLSAQASDTAVILSMDNNRDLDLSSIIAEVKAQYEDIANRSRAEAEAWYQTKYEELQATAGKHGDDLRNTKGEISELNRLIQRIRAEIENTRNQCATLQTAIGDSEERGELALKDAKAKMMELEDALQKAKADMARQLREYQELMNVKLALDIEIATYRKLLEGEESRWEQNSCRNKYLGGGGGSGYGLGGGGGSGYGLGGGGGSGYGLGGGGGSGYGLGGGGGGYSFGSGGGLGLGGGGGLGGGYGGGSGLGLGGGSSGSGLSSAGGNFSSGSAKGTNPGVKIVSKTSSSKKSIKSQSLKNASQPE</sequence>
<dbReference type="Gene3D" id="1.20.5.1160">
    <property type="entry name" value="Vasodilator-stimulated phosphoprotein"/>
    <property type="match status" value="1"/>
</dbReference>
<reference evidence="8" key="1">
    <citation type="submission" date="2025-08" db="UniProtKB">
        <authorList>
            <consortium name="Ensembl"/>
        </authorList>
    </citation>
    <scope>IDENTIFICATION</scope>
</reference>
<feature type="compositionally biased region" description="Low complexity" evidence="6">
    <location>
        <begin position="358"/>
        <end position="376"/>
    </location>
</feature>
<evidence type="ECO:0000256" key="5">
    <source>
        <dbReference type="SAM" id="Coils"/>
    </source>
</evidence>
<dbReference type="FunFam" id="1.20.5.1160:FF:000001">
    <property type="entry name" value="Keratin type II"/>
    <property type="match status" value="1"/>
</dbReference>
<dbReference type="InterPro" id="IPR003054">
    <property type="entry name" value="Keratin_II"/>
</dbReference>
<evidence type="ECO:0000313" key="8">
    <source>
        <dbReference type="Ensembl" id="ENSPSTP00000012678.1"/>
    </source>
</evidence>
<dbReference type="AlphaFoldDB" id="A0A8C9FBZ7"/>
<dbReference type="FunFam" id="1.20.5.500:FF:000001">
    <property type="entry name" value="Type II keratin 23"/>
    <property type="match status" value="1"/>
</dbReference>
<evidence type="ECO:0000256" key="6">
    <source>
        <dbReference type="SAM" id="MobiDB-lite"/>
    </source>
</evidence>
<dbReference type="Gene3D" id="1.20.5.170">
    <property type="match status" value="1"/>
</dbReference>
<dbReference type="InterPro" id="IPR018039">
    <property type="entry name" value="IF_conserved"/>
</dbReference>
<keyword evidence="1 4" id="KW-0403">Intermediate filament</keyword>
<feature type="domain" description="IF rod" evidence="7">
    <location>
        <begin position="1"/>
        <end position="244"/>
    </location>
</feature>
<dbReference type="Pfam" id="PF00038">
    <property type="entry name" value="Filament"/>
    <property type="match status" value="1"/>
</dbReference>
<dbReference type="GO" id="GO:0045095">
    <property type="term" value="C:keratin filament"/>
    <property type="evidence" value="ECO:0007669"/>
    <property type="project" value="InterPro"/>
</dbReference>
<evidence type="ECO:0000256" key="4">
    <source>
        <dbReference type="RuleBase" id="RU000685"/>
    </source>
</evidence>
<comment type="similarity">
    <text evidence="3 4">Belongs to the intermediate filament family.</text>
</comment>
<dbReference type="GO" id="GO:0045109">
    <property type="term" value="P:intermediate filament organization"/>
    <property type="evidence" value="ECO:0007669"/>
    <property type="project" value="TreeGrafter"/>
</dbReference>
<dbReference type="PANTHER" id="PTHR45616:SF62">
    <property type="entry name" value="IF ROD DOMAIN-CONTAINING PROTEIN"/>
    <property type="match status" value="1"/>
</dbReference>
<evidence type="ECO:0000256" key="3">
    <source>
        <dbReference type="ARBA" id="ARBA00061646"/>
    </source>
</evidence>
<name>A0A8C9FBZ7_PAVCR</name>
<organism evidence="8 9">
    <name type="scientific">Pavo cristatus</name>
    <name type="common">Indian peafowl</name>
    <name type="synonym">Blue peafowl</name>
    <dbReference type="NCBI Taxonomy" id="9049"/>
    <lineage>
        <taxon>Eukaryota</taxon>
        <taxon>Metazoa</taxon>
        <taxon>Chordata</taxon>
        <taxon>Craniata</taxon>
        <taxon>Vertebrata</taxon>
        <taxon>Euteleostomi</taxon>
        <taxon>Archelosauria</taxon>
        <taxon>Archosauria</taxon>
        <taxon>Dinosauria</taxon>
        <taxon>Saurischia</taxon>
        <taxon>Theropoda</taxon>
        <taxon>Coelurosauria</taxon>
        <taxon>Aves</taxon>
        <taxon>Neognathae</taxon>
        <taxon>Galloanserae</taxon>
        <taxon>Galliformes</taxon>
        <taxon>Phasianidae</taxon>
        <taxon>Phasianinae</taxon>
        <taxon>Pavo</taxon>
    </lineage>
</organism>
<accession>A0A8C9FBZ7</accession>
<dbReference type="Proteomes" id="UP000694428">
    <property type="component" value="Unplaced"/>
</dbReference>
<dbReference type="GO" id="GO:0005615">
    <property type="term" value="C:extracellular space"/>
    <property type="evidence" value="ECO:0007669"/>
    <property type="project" value="TreeGrafter"/>
</dbReference>
<protein>
    <recommendedName>
        <fullName evidence="7">IF rod domain-containing protein</fullName>
    </recommendedName>
</protein>
<dbReference type="PROSITE" id="PS00226">
    <property type="entry name" value="IF_ROD_1"/>
    <property type="match status" value="1"/>
</dbReference>
<dbReference type="SMART" id="SM01391">
    <property type="entry name" value="Filament"/>
    <property type="match status" value="1"/>
</dbReference>
<dbReference type="SUPFAM" id="SSF64593">
    <property type="entry name" value="Intermediate filament protein, coiled coil region"/>
    <property type="match status" value="1"/>
</dbReference>
<feature type="compositionally biased region" description="Low complexity" evidence="6">
    <location>
        <begin position="336"/>
        <end position="349"/>
    </location>
</feature>
<dbReference type="InterPro" id="IPR039008">
    <property type="entry name" value="IF_rod_dom"/>
</dbReference>
<feature type="coiled-coil region" evidence="5">
    <location>
        <begin position="142"/>
        <end position="222"/>
    </location>
</feature>
<dbReference type="PROSITE" id="PS51842">
    <property type="entry name" value="IF_ROD_2"/>
    <property type="match status" value="1"/>
</dbReference>
<evidence type="ECO:0000256" key="2">
    <source>
        <dbReference type="ARBA" id="ARBA00023054"/>
    </source>
</evidence>